<dbReference type="EMBL" id="MAEM01000325">
    <property type="protein sequence ID" value="OBS00968.1"/>
    <property type="molecule type" value="Genomic_DNA"/>
</dbReference>
<gene>
    <name evidence="1" type="ORF">A9W98_22265</name>
</gene>
<accession>A0A1A6BF78</accession>
<evidence type="ECO:0000313" key="2">
    <source>
        <dbReference type="Proteomes" id="UP000093757"/>
    </source>
</evidence>
<name>A0A1A6BF78_MYCGO</name>
<organism evidence="1 2">
    <name type="scientific">Mycobacterium gordonae</name>
    <dbReference type="NCBI Taxonomy" id="1778"/>
    <lineage>
        <taxon>Bacteria</taxon>
        <taxon>Bacillati</taxon>
        <taxon>Actinomycetota</taxon>
        <taxon>Actinomycetes</taxon>
        <taxon>Mycobacteriales</taxon>
        <taxon>Mycobacteriaceae</taxon>
        <taxon>Mycobacterium</taxon>
    </lineage>
</organism>
<dbReference type="InterPro" id="IPR040701">
    <property type="entry name" value="Bact_RF_family2"/>
</dbReference>
<evidence type="ECO:0000313" key="1">
    <source>
        <dbReference type="EMBL" id="OBS00968.1"/>
    </source>
</evidence>
<dbReference type="Pfam" id="PF18844">
    <property type="entry name" value="baeRF_family2"/>
    <property type="match status" value="1"/>
</dbReference>
<dbReference type="AlphaFoldDB" id="A0A1A6BF78"/>
<dbReference type="RefSeq" id="WP_065134723.1">
    <property type="nucleotide sequence ID" value="NZ_MAEM01000325.1"/>
</dbReference>
<reference evidence="1 2" key="1">
    <citation type="submission" date="2016-06" db="EMBL/GenBank/DDBJ databases">
        <authorList>
            <person name="Kjaerup R.B."/>
            <person name="Dalgaard T.S."/>
            <person name="Juul-Madsen H.R."/>
        </authorList>
    </citation>
    <scope>NUCLEOTIDE SEQUENCE [LARGE SCALE GENOMIC DNA]</scope>
    <source>
        <strain evidence="1 2">1245752.6</strain>
    </source>
</reference>
<sequence length="377" mass="40698">MHSEHLRWLTRAVGPFASVYFDDSHDAADSAGQLDAKWRDIRAQLADLGAGTGILDRLQEAILHHQPAVGRRGRAVIVTGDQVLINEQLINPPPAPVIRLSDYPYVLPLLEQEMRRPTYVFAAVDHTGADVTLYRGRTTSSTIVEGVGYPVHKPATAGWNGYGDLQHTTAEAIRMNSRAIADHLTHLVDQADPEVVFLSGEVRSRADVLAELPKRVTQRVSQLHAEGHRGDVNYADIFRLTAPEFARRHELEMSEIADRLDAEIGRGSGLAADGLAAVCAALREGDVETLIVGQIGDATVVTGAELTTVSPDADVLSEYGEPVARVARADEALPFAAIAVGGRVVRADHRLTPTDGVAALLRYVASDRLAGTTNSRQ</sequence>
<dbReference type="Proteomes" id="UP000093757">
    <property type="component" value="Unassembled WGS sequence"/>
</dbReference>
<comment type="caution">
    <text evidence="1">The sequence shown here is derived from an EMBL/GenBank/DDBJ whole genome shotgun (WGS) entry which is preliminary data.</text>
</comment>
<proteinExistence type="predicted"/>
<evidence type="ECO:0008006" key="3">
    <source>
        <dbReference type="Google" id="ProtNLM"/>
    </source>
</evidence>
<protein>
    <recommendedName>
        <fullName evidence="3">Peptide chain release factor 1</fullName>
    </recommendedName>
</protein>
<dbReference type="OrthoDB" id="5179393at2"/>